<keyword evidence="2" id="KW-1185">Reference proteome</keyword>
<organism evidence="1 2">
    <name type="scientific">Chitinivibrio alkaliphilus ACht1</name>
    <dbReference type="NCBI Taxonomy" id="1313304"/>
    <lineage>
        <taxon>Bacteria</taxon>
        <taxon>Pseudomonadati</taxon>
        <taxon>Fibrobacterota</taxon>
        <taxon>Chitinivibrionia</taxon>
        <taxon>Chitinivibrionales</taxon>
        <taxon>Chitinivibrionaceae</taxon>
        <taxon>Chitinivibrio</taxon>
    </lineage>
</organism>
<dbReference type="EMBL" id="ASJR01000011">
    <property type="protein sequence ID" value="ERP31573.1"/>
    <property type="molecule type" value="Genomic_DNA"/>
</dbReference>
<dbReference type="AlphaFoldDB" id="U7D6K8"/>
<dbReference type="Pfam" id="PF02482">
    <property type="entry name" value="Ribosomal_S30AE"/>
    <property type="match status" value="1"/>
</dbReference>
<dbReference type="RefSeq" id="WP_022636892.1">
    <property type="nucleotide sequence ID" value="NZ_ASJR01000011.1"/>
</dbReference>
<gene>
    <name evidence="1" type="ORF">CALK_1436</name>
</gene>
<dbReference type="SUPFAM" id="SSF69754">
    <property type="entry name" value="Ribosome binding protein Y (YfiA homologue)"/>
    <property type="match status" value="1"/>
</dbReference>
<protein>
    <submittedName>
        <fullName evidence="1">Ribosome-associated inhibitor A</fullName>
    </submittedName>
</protein>
<accession>U7D6K8</accession>
<comment type="caution">
    <text evidence="1">The sequence shown here is derived from an EMBL/GenBank/DDBJ whole genome shotgun (WGS) entry which is preliminary data.</text>
</comment>
<reference evidence="1 2" key="1">
    <citation type="journal article" date="2013" name="Environ. Microbiol.">
        <title>Genome analysis of Chitinivibrio alkaliphilus gen. nov., sp. nov., a novel extremely haloalkaliphilic anaerobic chitinolytic bacterium from the candidate phylum Termite Group 3.</title>
        <authorList>
            <person name="Sorokin D.Y."/>
            <person name="Gumerov V.M."/>
            <person name="Rakitin A.L."/>
            <person name="Beletsky A.V."/>
            <person name="Damste J.S."/>
            <person name="Muyzer G."/>
            <person name="Mardanov A.V."/>
            <person name="Ravin N.V."/>
        </authorList>
    </citation>
    <scope>NUCLEOTIDE SEQUENCE [LARGE SCALE GENOMIC DNA]</scope>
    <source>
        <strain evidence="1 2">ACht1</strain>
    </source>
</reference>
<dbReference type="InterPro" id="IPR036567">
    <property type="entry name" value="RHF-like"/>
</dbReference>
<evidence type="ECO:0000313" key="1">
    <source>
        <dbReference type="EMBL" id="ERP31573.1"/>
    </source>
</evidence>
<dbReference type="STRING" id="1313304.CALK_1436"/>
<evidence type="ECO:0000313" key="2">
    <source>
        <dbReference type="Proteomes" id="UP000017148"/>
    </source>
</evidence>
<dbReference type="InterPro" id="IPR003489">
    <property type="entry name" value="RHF/RaiA"/>
</dbReference>
<name>U7D6K8_9BACT</name>
<dbReference type="Proteomes" id="UP000017148">
    <property type="component" value="Unassembled WGS sequence"/>
</dbReference>
<dbReference type="NCBIfam" id="TIGR00741">
    <property type="entry name" value="yfiA"/>
    <property type="match status" value="1"/>
</dbReference>
<dbReference type="Gene3D" id="3.30.160.100">
    <property type="entry name" value="Ribosome hibernation promotion factor-like"/>
    <property type="match status" value="1"/>
</dbReference>
<sequence length="103" mass="11644">MNVQITKRHDRHLSQETKDFIVADVEALQRFHDGISSAHVILDKVEHKSGPEDIVEIIINAAGANITAKTSNQEENMVKAFDETLSKVARQLKKKNEKEKSHN</sequence>
<proteinExistence type="predicted"/>